<evidence type="ECO:0000313" key="5">
    <source>
        <dbReference type="EMBL" id="KKS22494.1"/>
    </source>
</evidence>
<comment type="caution">
    <text evidence="5">The sequence shown here is derived from an EMBL/GenBank/DDBJ whole genome shotgun (WGS) entry which is preliminary data.</text>
</comment>
<evidence type="ECO:0000256" key="2">
    <source>
        <dbReference type="ARBA" id="ARBA00022801"/>
    </source>
</evidence>
<dbReference type="GO" id="GO:0004573">
    <property type="term" value="F:Glc3Man9GlcNAc2 oligosaccharide glucosidase activity"/>
    <property type="evidence" value="ECO:0007669"/>
    <property type="project" value="InterPro"/>
</dbReference>
<dbReference type="SUPFAM" id="SSF48208">
    <property type="entry name" value="Six-hairpin glycosidases"/>
    <property type="match status" value="1"/>
</dbReference>
<reference evidence="5 6" key="1">
    <citation type="journal article" date="2015" name="Nature">
        <title>rRNA introns, odd ribosomes, and small enigmatic genomes across a large radiation of phyla.</title>
        <authorList>
            <person name="Brown C.T."/>
            <person name="Hug L.A."/>
            <person name="Thomas B.C."/>
            <person name="Sharon I."/>
            <person name="Castelle C.J."/>
            <person name="Singh A."/>
            <person name="Wilkins M.J."/>
            <person name="Williams K.H."/>
            <person name="Banfield J.F."/>
        </authorList>
    </citation>
    <scope>NUCLEOTIDE SEQUENCE [LARGE SCALE GENOMIC DNA]</scope>
</reference>
<dbReference type="GO" id="GO:0006487">
    <property type="term" value="P:protein N-linked glycosylation"/>
    <property type="evidence" value="ECO:0007669"/>
    <property type="project" value="TreeGrafter"/>
</dbReference>
<comment type="similarity">
    <text evidence="1">Belongs to the glycosyl hydrolase 63 family.</text>
</comment>
<sequence length="483" mass="55722">MLAAQKLVKSKPALTQIHILPNLSSLATQTLKDNIFTEGKDCNYTAASGKMLLDGESQPRFLYPFQWLWDTFFIAGWSSNTDQSVVDVTKFLASQTDDGFMGHIRYNREILARKEYFPPPEVYYEKEGLPQTGEVISKITQPPNAGYGLLELVKRLPESTEKTLFAKYAFDKVYLYHKYIYENLVRDGLFVTTHPWESGDDNSPKWDGIYNRIREGQEDMHTFVGEWLGKMGIAYERVDIKLIHHTQRPVHPDYDIYLYLIYLYNRWNWNRATILEKSPFRVTDPMTNSILIRSNLALIELAETLNESQEIIEQLKRWAEITTMELDSLWDKQEKIYFAKDLVTGELIKIKTVSGLMPLFSTVIPQENADQLAHHIDLITKSGLVRYIVPSTFPSETSCFEPDRYWRGPVWIITNELVAEGLNHYGYKDCADKIRMDNLELISNTLNDRGGFYEYYNPINGKGLGSPLQSWTAAAVLKMITTP</sequence>
<dbReference type="InterPro" id="IPR004888">
    <property type="entry name" value="Glycoside_hydrolase_63"/>
</dbReference>
<evidence type="ECO:0000313" key="6">
    <source>
        <dbReference type="Proteomes" id="UP000034920"/>
    </source>
</evidence>
<dbReference type="Proteomes" id="UP000034920">
    <property type="component" value="Unassembled WGS sequence"/>
</dbReference>
<evidence type="ECO:0000256" key="1">
    <source>
        <dbReference type="ARBA" id="ARBA00010833"/>
    </source>
</evidence>
<keyword evidence="3" id="KW-0326">Glycosidase</keyword>
<organism evidence="5 6">
    <name type="scientific">candidate division WWE3 bacterium GW2011_GWA1_41_8</name>
    <dbReference type="NCBI Taxonomy" id="1619103"/>
    <lineage>
        <taxon>Bacteria</taxon>
        <taxon>Katanobacteria</taxon>
    </lineage>
</organism>
<protein>
    <submittedName>
        <fullName evidence="5">Neutral trehalase</fullName>
    </submittedName>
</protein>
<evidence type="ECO:0000259" key="4">
    <source>
        <dbReference type="Pfam" id="PF22422"/>
    </source>
</evidence>
<feature type="domain" description="Mannosylglycerate hydrolase MGH1-like glycoside hydrolase" evidence="4">
    <location>
        <begin position="63"/>
        <end position="472"/>
    </location>
</feature>
<accession>A0A0G0XC04</accession>
<gene>
    <name evidence="5" type="ORF">UU80_C0006G0020</name>
</gene>
<dbReference type="InterPro" id="IPR012341">
    <property type="entry name" value="6hp_glycosidase-like_sf"/>
</dbReference>
<dbReference type="EMBL" id="LCCA01000006">
    <property type="protein sequence ID" value="KKS22494.1"/>
    <property type="molecule type" value="Genomic_DNA"/>
</dbReference>
<dbReference type="GO" id="GO:0009311">
    <property type="term" value="P:oligosaccharide metabolic process"/>
    <property type="evidence" value="ECO:0007669"/>
    <property type="project" value="InterPro"/>
</dbReference>
<proteinExistence type="inferred from homology"/>
<keyword evidence="2" id="KW-0378">Hydrolase</keyword>
<dbReference type="PATRIC" id="fig|1619103.3.peg.238"/>
<dbReference type="InterPro" id="IPR054491">
    <property type="entry name" value="MGH1-like_GH"/>
</dbReference>
<dbReference type="Pfam" id="PF22422">
    <property type="entry name" value="MGH1-like_GH"/>
    <property type="match status" value="1"/>
</dbReference>
<dbReference type="STRING" id="1619103.UU80_C0006G0020"/>
<dbReference type="AlphaFoldDB" id="A0A0G0XC04"/>
<name>A0A0G0XC04_UNCKA</name>
<dbReference type="PANTHER" id="PTHR10412:SF11">
    <property type="entry name" value="MANNOSYL-OLIGOSACCHARIDE GLUCOSIDASE"/>
    <property type="match status" value="1"/>
</dbReference>
<dbReference type="PANTHER" id="PTHR10412">
    <property type="entry name" value="MANNOSYL-OLIGOSACCHARIDE GLUCOSIDASE"/>
    <property type="match status" value="1"/>
</dbReference>
<dbReference type="InterPro" id="IPR008928">
    <property type="entry name" value="6-hairpin_glycosidase_sf"/>
</dbReference>
<dbReference type="Gene3D" id="1.50.10.10">
    <property type="match status" value="1"/>
</dbReference>
<evidence type="ECO:0000256" key="3">
    <source>
        <dbReference type="ARBA" id="ARBA00023295"/>
    </source>
</evidence>